<dbReference type="STRING" id="337451.A0A3S3NFS6"/>
<feature type="domain" description="At1g68980-like TPR repeats" evidence="4">
    <location>
        <begin position="207"/>
        <end position="329"/>
    </location>
</feature>
<dbReference type="InterPro" id="IPR057440">
    <property type="entry name" value="At1g68980-like_TPR"/>
</dbReference>
<name>A0A3S3NFS6_9MAGN</name>
<evidence type="ECO:0000259" key="4">
    <source>
        <dbReference type="Pfam" id="PF25245"/>
    </source>
</evidence>
<reference evidence="5 6" key="1">
    <citation type="journal article" date="2019" name="Nat. Plants">
        <title>Stout camphor tree genome fills gaps in understanding of flowering plant genome evolution.</title>
        <authorList>
            <person name="Chaw S.M."/>
            <person name="Liu Y.C."/>
            <person name="Wu Y.W."/>
            <person name="Wang H.Y."/>
            <person name="Lin C.I."/>
            <person name="Wu C.S."/>
            <person name="Ke H.M."/>
            <person name="Chang L.Y."/>
            <person name="Hsu C.Y."/>
            <person name="Yang H.T."/>
            <person name="Sudianto E."/>
            <person name="Hsu M.H."/>
            <person name="Wu K.P."/>
            <person name="Wang L.N."/>
            <person name="Leebens-Mack J.H."/>
            <person name="Tsai I.J."/>
        </authorList>
    </citation>
    <scope>NUCLEOTIDE SEQUENCE [LARGE SCALE GENOMIC DNA]</scope>
    <source>
        <strain evidence="6">cv. Chaw 1501</strain>
        <tissue evidence="5">Young leaves</tissue>
    </source>
</reference>
<dbReference type="Gene3D" id="1.25.40.10">
    <property type="entry name" value="Tetratricopeptide repeat domain"/>
    <property type="match status" value="3"/>
</dbReference>
<keyword evidence="2" id="KW-0677">Repeat</keyword>
<evidence type="ECO:0000256" key="2">
    <source>
        <dbReference type="ARBA" id="ARBA00022737"/>
    </source>
</evidence>
<dbReference type="PANTHER" id="PTHR46598">
    <property type="entry name" value="BNAC05G43320D PROTEIN"/>
    <property type="match status" value="1"/>
</dbReference>
<protein>
    <submittedName>
        <fullName evidence="5">Pentatricopeptide repeat</fullName>
    </submittedName>
</protein>
<keyword evidence="6" id="KW-1185">Reference proteome</keyword>
<feature type="repeat" description="PPR" evidence="3">
    <location>
        <begin position="608"/>
        <end position="642"/>
    </location>
</feature>
<dbReference type="PANTHER" id="PTHR46598:SF3">
    <property type="entry name" value="OS07G0495300 PROTEIN"/>
    <property type="match status" value="1"/>
</dbReference>
<evidence type="ECO:0000313" key="6">
    <source>
        <dbReference type="Proteomes" id="UP000283530"/>
    </source>
</evidence>
<gene>
    <name evidence="5" type="ORF">CKAN_01568000</name>
</gene>
<dbReference type="OrthoDB" id="783540at2759"/>
<proteinExistence type="inferred from homology"/>
<dbReference type="Pfam" id="PF25245">
    <property type="entry name" value="TPR_At1g68980"/>
    <property type="match status" value="1"/>
</dbReference>
<evidence type="ECO:0000256" key="1">
    <source>
        <dbReference type="ARBA" id="ARBA00007626"/>
    </source>
</evidence>
<comment type="similarity">
    <text evidence="1">Belongs to the PPR family. P subfamily.</text>
</comment>
<dbReference type="Proteomes" id="UP000283530">
    <property type="component" value="Unassembled WGS sequence"/>
</dbReference>
<accession>A0A3S3NFS6</accession>
<sequence>MIKSHQVEHEEGGKGEGSGGVQGRALAFAAIAESERGADNLCILSDGGCFTQNPSYLLRCSSTLDQPLSPLSLSLRCLLSTSNTSQHCCLSRSFWSCLSNIHPSNPQPNLKIIDITMVRGAFPLYCFSQSLRSIFLMRSNALLPKGVIISSTTSTQSQVNYVGAAILDHNCDFLHVPVICQLKWNLCCYHFSAAIVPTISWQGSSHAILLNKLESALKDHHADEAWEVFKDYKSLHGFPRQGIVSKLIIELCYASDSGWLQRAYDLVLVILKEKSDLLHYDFLNRLALALARAQMPIPASTVIRIMFEKEKFPSMDTLSMVFLHLVKTQIGTYIASEILIEVCECYLLHAEKHGSKVSKISKLLTLNTMIFNLVLDACVRFGATLKAHKIIQDAMPQTGVIADADSIVIMALIYERNGQRDELKKLKEHVDRVSLDHHYQHFYDSLLSLQFKFNDIDAAAGVVLDLYRFQLSFHCSSPHLKRNAELGKTSLVPVGSRNLRDGLRIQIMPDLLQNDYVVGVRNRPELVNFVDGKLVVTHKALAKLINGYVREKRVGELSNVFISIQKLGFPAEALNVSSDVIDACIELGWLETAHDVLDDMESAAIPVRRVTYTSLLREYCRGNQFSEAKVLIKQMRKASLPISLSDEQVISSCMSEDSTTISLSPIASMSPQESSLAKSLLRETKEESSTSPLVYDINSSIYFFCKAKMMEDALKAFRRMQSLKLQPAVQTFSHLVNGYSSLRMYREITILWGEIKRSIDEGVLDADRDLFDCLLWNFIRGGYFERVMEIIGYMTKHSMYVDKWKYRREFLKFHKDLYRSLKASKAKTEAQSNRLEHVRTFRRWVVFQIQWRRHCVSLKRKETDEQEQLNRAFFFFPPLRSRVSFITSWKKGTDQKSTFVGAVCKFLLKSCFSPSGSSLARGRCVGWIECFPTGFLITLLQD</sequence>
<dbReference type="PROSITE" id="PS51375">
    <property type="entry name" value="PPR"/>
    <property type="match status" value="1"/>
</dbReference>
<dbReference type="InterPro" id="IPR002885">
    <property type="entry name" value="PPR_rpt"/>
</dbReference>
<dbReference type="EMBL" id="QPKB01000006">
    <property type="protein sequence ID" value="RWR86767.1"/>
    <property type="molecule type" value="Genomic_DNA"/>
</dbReference>
<evidence type="ECO:0000313" key="5">
    <source>
        <dbReference type="EMBL" id="RWR86767.1"/>
    </source>
</evidence>
<organism evidence="5 6">
    <name type="scientific">Cinnamomum micranthum f. kanehirae</name>
    <dbReference type="NCBI Taxonomy" id="337451"/>
    <lineage>
        <taxon>Eukaryota</taxon>
        <taxon>Viridiplantae</taxon>
        <taxon>Streptophyta</taxon>
        <taxon>Embryophyta</taxon>
        <taxon>Tracheophyta</taxon>
        <taxon>Spermatophyta</taxon>
        <taxon>Magnoliopsida</taxon>
        <taxon>Magnoliidae</taxon>
        <taxon>Laurales</taxon>
        <taxon>Lauraceae</taxon>
        <taxon>Cinnamomum</taxon>
    </lineage>
</organism>
<evidence type="ECO:0000256" key="3">
    <source>
        <dbReference type="PROSITE-ProRule" id="PRU00708"/>
    </source>
</evidence>
<dbReference type="NCBIfam" id="TIGR00756">
    <property type="entry name" value="PPR"/>
    <property type="match status" value="2"/>
</dbReference>
<dbReference type="Pfam" id="PF01535">
    <property type="entry name" value="PPR"/>
    <property type="match status" value="2"/>
</dbReference>
<comment type="caution">
    <text evidence="5">The sequence shown here is derived from an EMBL/GenBank/DDBJ whole genome shotgun (WGS) entry which is preliminary data.</text>
</comment>
<dbReference type="InterPro" id="IPR011990">
    <property type="entry name" value="TPR-like_helical_dom_sf"/>
</dbReference>
<dbReference type="AlphaFoldDB" id="A0A3S3NFS6"/>